<dbReference type="Gene3D" id="1.10.630.10">
    <property type="entry name" value="Cytochrome P450"/>
    <property type="match status" value="1"/>
</dbReference>
<evidence type="ECO:0000313" key="2">
    <source>
        <dbReference type="EMBL" id="KAK8518441.1"/>
    </source>
</evidence>
<dbReference type="InterPro" id="IPR036396">
    <property type="entry name" value="Cyt_P450_sf"/>
</dbReference>
<reference evidence="2 3" key="1">
    <citation type="journal article" date="2024" name="G3 (Bethesda)">
        <title>Genome assembly of Hibiscus sabdariffa L. provides insights into metabolisms of medicinal natural products.</title>
        <authorList>
            <person name="Kim T."/>
        </authorList>
    </citation>
    <scope>NUCLEOTIDE SEQUENCE [LARGE SCALE GENOMIC DNA]</scope>
    <source>
        <strain evidence="2">TK-2024</strain>
        <tissue evidence="2">Old leaves</tissue>
    </source>
</reference>
<evidence type="ECO:0008006" key="4">
    <source>
        <dbReference type="Google" id="ProtNLM"/>
    </source>
</evidence>
<evidence type="ECO:0000313" key="3">
    <source>
        <dbReference type="Proteomes" id="UP001472677"/>
    </source>
</evidence>
<dbReference type="Pfam" id="PF00067">
    <property type="entry name" value="p450"/>
    <property type="match status" value="1"/>
</dbReference>
<gene>
    <name evidence="2" type="ORF">V6N12_017588</name>
</gene>
<evidence type="ECO:0000256" key="1">
    <source>
        <dbReference type="ARBA" id="ARBA00010617"/>
    </source>
</evidence>
<organism evidence="2 3">
    <name type="scientific">Hibiscus sabdariffa</name>
    <name type="common">roselle</name>
    <dbReference type="NCBI Taxonomy" id="183260"/>
    <lineage>
        <taxon>Eukaryota</taxon>
        <taxon>Viridiplantae</taxon>
        <taxon>Streptophyta</taxon>
        <taxon>Embryophyta</taxon>
        <taxon>Tracheophyta</taxon>
        <taxon>Spermatophyta</taxon>
        <taxon>Magnoliopsida</taxon>
        <taxon>eudicotyledons</taxon>
        <taxon>Gunneridae</taxon>
        <taxon>Pentapetalae</taxon>
        <taxon>rosids</taxon>
        <taxon>malvids</taxon>
        <taxon>Malvales</taxon>
        <taxon>Malvaceae</taxon>
        <taxon>Malvoideae</taxon>
        <taxon>Hibiscus</taxon>
    </lineage>
</organism>
<comment type="similarity">
    <text evidence="1">Belongs to the cytochrome P450 family.</text>
</comment>
<dbReference type="PANTHER" id="PTHR47950:SF48">
    <property type="entry name" value="CYTOCHROME P450 FAMILY PROTEIN, EXPRESSED"/>
    <property type="match status" value="1"/>
</dbReference>
<proteinExistence type="inferred from homology"/>
<keyword evidence="3" id="KW-1185">Reference proteome</keyword>
<protein>
    <recommendedName>
        <fullName evidence="4">Cytochrome P450</fullName>
    </recommendedName>
</protein>
<sequence>MAEVLRNPQVLHKAKKELEQAIGKGNPIEECDINCLPYLQAIMKETFRLFCCYSLVELAPDADLVGFRVPEGSQVLVNVWPIEIQAFGRAQTVSFLRDFWGLKSMSKVGILDSFHLELDDGYARDYLWRVQCCI</sequence>
<dbReference type="SUPFAM" id="SSF48264">
    <property type="entry name" value="Cytochrome P450"/>
    <property type="match status" value="1"/>
</dbReference>
<dbReference type="PANTHER" id="PTHR47950">
    <property type="entry name" value="CYTOCHROME P450, FAMILY 76, SUBFAMILY C, POLYPEPTIDE 5-RELATED"/>
    <property type="match status" value="1"/>
</dbReference>
<accession>A0ABR2CHZ4</accession>
<dbReference type="Proteomes" id="UP001472677">
    <property type="component" value="Unassembled WGS sequence"/>
</dbReference>
<dbReference type="InterPro" id="IPR001128">
    <property type="entry name" value="Cyt_P450"/>
</dbReference>
<name>A0ABR2CHZ4_9ROSI</name>
<dbReference type="EMBL" id="JBBPBM010000053">
    <property type="protein sequence ID" value="KAK8518441.1"/>
    <property type="molecule type" value="Genomic_DNA"/>
</dbReference>
<comment type="caution">
    <text evidence="2">The sequence shown here is derived from an EMBL/GenBank/DDBJ whole genome shotgun (WGS) entry which is preliminary data.</text>
</comment>